<evidence type="ECO:0000313" key="10">
    <source>
        <dbReference type="Proteomes" id="UP000663870"/>
    </source>
</evidence>
<proteinExistence type="predicted"/>
<sequence>MLFVLTIIATIFIANNVVNSAECRTVKQGAHYSSMIPFHGLKSNTTISTRIQFTTSSARYLFPPTESKGELCTISWNKLWGAGRCGYLTSNHKDSDRFVFRRVGNCLRYESGYVIGENDNCPDSNLIEIAAYAYDNSLKPFEREGTLLKEFSTRLQIDIWYKVTLIFEEIKTIYQLFDNNDQLLETQEIDHRQCKDFNLGMMQDLYFGGQCPAPQAVSVCYDKA</sequence>
<dbReference type="EMBL" id="CAJNOL010000367">
    <property type="protein sequence ID" value="CAF1031110.1"/>
    <property type="molecule type" value="Genomic_DNA"/>
</dbReference>
<dbReference type="Proteomes" id="UP000663836">
    <property type="component" value="Unassembled WGS sequence"/>
</dbReference>
<evidence type="ECO:0000313" key="4">
    <source>
        <dbReference type="EMBL" id="CAF1022744.1"/>
    </source>
</evidence>
<organism evidence="4 10">
    <name type="scientific">Rotaria sordida</name>
    <dbReference type="NCBI Taxonomy" id="392033"/>
    <lineage>
        <taxon>Eukaryota</taxon>
        <taxon>Metazoa</taxon>
        <taxon>Spiralia</taxon>
        <taxon>Gnathifera</taxon>
        <taxon>Rotifera</taxon>
        <taxon>Eurotatoria</taxon>
        <taxon>Bdelloidea</taxon>
        <taxon>Philodinida</taxon>
        <taxon>Philodinidae</taxon>
        <taxon>Rotaria</taxon>
    </lineage>
</organism>
<dbReference type="EMBL" id="CAJNOT010001812">
    <property type="protein sequence ID" value="CAF1252068.1"/>
    <property type="molecule type" value="Genomic_DNA"/>
</dbReference>
<reference evidence="4" key="1">
    <citation type="submission" date="2021-02" db="EMBL/GenBank/DDBJ databases">
        <authorList>
            <person name="Nowell W R."/>
        </authorList>
    </citation>
    <scope>NUCLEOTIDE SEQUENCE</scope>
</reference>
<dbReference type="EMBL" id="CAJOBD010001186">
    <property type="protein sequence ID" value="CAF3770639.1"/>
    <property type="molecule type" value="Genomic_DNA"/>
</dbReference>
<name>A0A814IKD3_9BILA</name>
<evidence type="ECO:0000313" key="9">
    <source>
        <dbReference type="EMBL" id="CAF4222212.1"/>
    </source>
</evidence>
<evidence type="ECO:0000313" key="6">
    <source>
        <dbReference type="EMBL" id="CAF1252068.1"/>
    </source>
</evidence>
<dbReference type="Proteomes" id="UP000663874">
    <property type="component" value="Unassembled WGS sequence"/>
</dbReference>
<dbReference type="EMBL" id="CAJNOH010000246">
    <property type="protein sequence ID" value="CAF0965467.1"/>
    <property type="molecule type" value="Genomic_DNA"/>
</dbReference>
<accession>A0A814IKD3</accession>
<evidence type="ECO:0008006" key="11">
    <source>
        <dbReference type="Google" id="ProtNLM"/>
    </source>
</evidence>
<dbReference type="OrthoDB" id="10027077at2759"/>
<evidence type="ECO:0000313" key="3">
    <source>
        <dbReference type="EMBL" id="CAF0972914.1"/>
    </source>
</evidence>
<protein>
    <recommendedName>
        <fullName evidence="11">Secreted protein</fullName>
    </recommendedName>
</protein>
<evidence type="ECO:0000256" key="1">
    <source>
        <dbReference type="SAM" id="SignalP"/>
    </source>
</evidence>
<dbReference type="Proteomes" id="UP000663854">
    <property type="component" value="Unassembled WGS sequence"/>
</dbReference>
<gene>
    <name evidence="9" type="ORF">FNK824_LOCUS37302</name>
    <name evidence="8" type="ORF">JBS370_LOCUS13660</name>
    <name evidence="4" type="ORF">JXQ802_LOCUS15254</name>
    <name evidence="5" type="ORF">JXQ802_LOCUS15651</name>
    <name evidence="7" type="ORF">OTI717_LOCUS3169</name>
    <name evidence="2" type="ORF">PYM288_LOCUS12832</name>
    <name evidence="3" type="ORF">RFH988_LOCUS12726</name>
    <name evidence="6" type="ORF">ZHD862_LOCUS25442</name>
</gene>
<evidence type="ECO:0000313" key="2">
    <source>
        <dbReference type="EMBL" id="CAF0965467.1"/>
    </source>
</evidence>
<dbReference type="AlphaFoldDB" id="A0A814IKD3"/>
<keyword evidence="10" id="KW-1185">Reference proteome</keyword>
<comment type="caution">
    <text evidence="4">The sequence shown here is derived from an EMBL/GenBank/DDBJ whole genome shotgun (WGS) entry which is preliminary data.</text>
</comment>
<dbReference type="Proteomes" id="UP000663870">
    <property type="component" value="Unassembled WGS sequence"/>
</dbReference>
<dbReference type="EMBL" id="CAJNOL010000353">
    <property type="protein sequence ID" value="CAF1022744.1"/>
    <property type="molecule type" value="Genomic_DNA"/>
</dbReference>
<evidence type="ECO:0000313" key="8">
    <source>
        <dbReference type="EMBL" id="CAF3770639.1"/>
    </source>
</evidence>
<feature type="chain" id="PRO_5036224779" description="Secreted protein" evidence="1">
    <location>
        <begin position="21"/>
        <end position="224"/>
    </location>
</feature>
<dbReference type="EMBL" id="CAJOBE010018656">
    <property type="protein sequence ID" value="CAF4222212.1"/>
    <property type="molecule type" value="Genomic_DNA"/>
</dbReference>
<dbReference type="Proteomes" id="UP000663864">
    <property type="component" value="Unassembled WGS sequence"/>
</dbReference>
<dbReference type="EMBL" id="CAJNOO010000540">
    <property type="protein sequence ID" value="CAF0972914.1"/>
    <property type="molecule type" value="Genomic_DNA"/>
</dbReference>
<keyword evidence="1" id="KW-0732">Signal</keyword>
<evidence type="ECO:0000313" key="5">
    <source>
        <dbReference type="EMBL" id="CAF1031110.1"/>
    </source>
</evidence>
<feature type="signal peptide" evidence="1">
    <location>
        <begin position="1"/>
        <end position="20"/>
    </location>
</feature>
<dbReference type="EMBL" id="CAJOAX010000168">
    <property type="protein sequence ID" value="CAF3528117.1"/>
    <property type="molecule type" value="Genomic_DNA"/>
</dbReference>
<dbReference type="Proteomes" id="UP000663823">
    <property type="component" value="Unassembled WGS sequence"/>
</dbReference>
<dbReference type="Proteomes" id="UP000663882">
    <property type="component" value="Unassembled WGS sequence"/>
</dbReference>
<evidence type="ECO:0000313" key="7">
    <source>
        <dbReference type="EMBL" id="CAF3528117.1"/>
    </source>
</evidence>